<dbReference type="EMBL" id="KQ435715">
    <property type="protein sequence ID" value="KOX79079.1"/>
    <property type="molecule type" value="Genomic_DNA"/>
</dbReference>
<protein>
    <submittedName>
        <fullName evidence="1">Uncharacterized protein</fullName>
    </submittedName>
</protein>
<dbReference type="Proteomes" id="UP000053105">
    <property type="component" value="Unassembled WGS sequence"/>
</dbReference>
<organism evidence="1 2">
    <name type="scientific">Melipona quadrifasciata</name>
    <dbReference type="NCBI Taxonomy" id="166423"/>
    <lineage>
        <taxon>Eukaryota</taxon>
        <taxon>Metazoa</taxon>
        <taxon>Ecdysozoa</taxon>
        <taxon>Arthropoda</taxon>
        <taxon>Hexapoda</taxon>
        <taxon>Insecta</taxon>
        <taxon>Pterygota</taxon>
        <taxon>Neoptera</taxon>
        <taxon>Endopterygota</taxon>
        <taxon>Hymenoptera</taxon>
        <taxon>Apocrita</taxon>
        <taxon>Aculeata</taxon>
        <taxon>Apoidea</taxon>
        <taxon>Anthophila</taxon>
        <taxon>Apidae</taxon>
        <taxon>Melipona</taxon>
    </lineage>
</organism>
<dbReference type="AlphaFoldDB" id="A0A0M9AAB1"/>
<evidence type="ECO:0000313" key="2">
    <source>
        <dbReference type="Proteomes" id="UP000053105"/>
    </source>
</evidence>
<gene>
    <name evidence="1" type="ORF">WN51_09889</name>
</gene>
<keyword evidence="2" id="KW-1185">Reference proteome</keyword>
<accession>A0A0M9AAB1</accession>
<evidence type="ECO:0000313" key="1">
    <source>
        <dbReference type="EMBL" id="KOX79079.1"/>
    </source>
</evidence>
<reference evidence="1 2" key="1">
    <citation type="submission" date="2015-07" db="EMBL/GenBank/DDBJ databases">
        <title>The genome of Melipona quadrifasciata.</title>
        <authorList>
            <person name="Pan H."/>
            <person name="Kapheim K."/>
        </authorList>
    </citation>
    <scope>NUCLEOTIDE SEQUENCE [LARGE SCALE GENOMIC DNA]</scope>
    <source>
        <strain evidence="1">0111107301</strain>
        <tissue evidence="1">Whole body</tissue>
    </source>
</reference>
<sequence length="183" mass="20610">MTTGHTNRGTARWDRTAGSLEELPTHRACVLRPSILRLHEGCSNDREPRSIRGSPGNLEPMLRRVECAPVSSLLAEVFSTFSFGRKFVRRSAASGMCARFVASRRKFFFYIFLWSKIRSEEDRLCSPVFSNSKPSFSRRTASGPAVRLRSNNRPNVHFVLASNVTFGESAMGQPRRNGSRDRA</sequence>
<name>A0A0M9AAB1_9HYME</name>
<proteinExistence type="predicted"/>